<dbReference type="Proteomes" id="UP000799291">
    <property type="component" value="Unassembled WGS sequence"/>
</dbReference>
<accession>A0A6G1J8C0</accession>
<dbReference type="AlphaFoldDB" id="A0A6G1J8C0"/>
<proteinExistence type="predicted"/>
<sequence>MNTDVSEKHDNVRTGGEPILVDDMGKSQKPWRFWAVFPALPTIIDDLQSGGIYIWIINAYTLSMTAL</sequence>
<feature type="compositionally biased region" description="Basic and acidic residues" evidence="1">
    <location>
        <begin position="1"/>
        <end position="12"/>
    </location>
</feature>
<name>A0A6G1J8C0_9PLEO</name>
<dbReference type="OrthoDB" id="4777701at2759"/>
<organism evidence="2 3">
    <name type="scientific">Lentithecium fluviatile CBS 122367</name>
    <dbReference type="NCBI Taxonomy" id="1168545"/>
    <lineage>
        <taxon>Eukaryota</taxon>
        <taxon>Fungi</taxon>
        <taxon>Dikarya</taxon>
        <taxon>Ascomycota</taxon>
        <taxon>Pezizomycotina</taxon>
        <taxon>Dothideomycetes</taxon>
        <taxon>Pleosporomycetidae</taxon>
        <taxon>Pleosporales</taxon>
        <taxon>Massarineae</taxon>
        <taxon>Lentitheciaceae</taxon>
        <taxon>Lentithecium</taxon>
    </lineage>
</organism>
<evidence type="ECO:0000313" key="2">
    <source>
        <dbReference type="EMBL" id="KAF2686772.1"/>
    </source>
</evidence>
<dbReference type="EMBL" id="MU005576">
    <property type="protein sequence ID" value="KAF2686772.1"/>
    <property type="molecule type" value="Genomic_DNA"/>
</dbReference>
<protein>
    <submittedName>
        <fullName evidence="2">Uncharacterized protein</fullName>
    </submittedName>
</protein>
<reference evidence="2" key="1">
    <citation type="journal article" date="2020" name="Stud. Mycol.">
        <title>101 Dothideomycetes genomes: a test case for predicting lifestyles and emergence of pathogens.</title>
        <authorList>
            <person name="Haridas S."/>
            <person name="Albert R."/>
            <person name="Binder M."/>
            <person name="Bloem J."/>
            <person name="Labutti K."/>
            <person name="Salamov A."/>
            <person name="Andreopoulos B."/>
            <person name="Baker S."/>
            <person name="Barry K."/>
            <person name="Bills G."/>
            <person name="Bluhm B."/>
            <person name="Cannon C."/>
            <person name="Castanera R."/>
            <person name="Culley D."/>
            <person name="Daum C."/>
            <person name="Ezra D."/>
            <person name="Gonzalez J."/>
            <person name="Henrissat B."/>
            <person name="Kuo A."/>
            <person name="Liang C."/>
            <person name="Lipzen A."/>
            <person name="Lutzoni F."/>
            <person name="Magnuson J."/>
            <person name="Mondo S."/>
            <person name="Nolan M."/>
            <person name="Ohm R."/>
            <person name="Pangilinan J."/>
            <person name="Park H.-J."/>
            <person name="Ramirez L."/>
            <person name="Alfaro M."/>
            <person name="Sun H."/>
            <person name="Tritt A."/>
            <person name="Yoshinaga Y."/>
            <person name="Zwiers L.-H."/>
            <person name="Turgeon B."/>
            <person name="Goodwin S."/>
            <person name="Spatafora J."/>
            <person name="Crous P."/>
            <person name="Grigoriev I."/>
        </authorList>
    </citation>
    <scope>NUCLEOTIDE SEQUENCE</scope>
    <source>
        <strain evidence="2">CBS 122367</strain>
    </source>
</reference>
<evidence type="ECO:0000256" key="1">
    <source>
        <dbReference type="SAM" id="MobiDB-lite"/>
    </source>
</evidence>
<feature type="region of interest" description="Disordered" evidence="1">
    <location>
        <begin position="1"/>
        <end position="23"/>
    </location>
</feature>
<gene>
    <name evidence="2" type="ORF">K458DRAFT_386735</name>
</gene>
<evidence type="ECO:0000313" key="3">
    <source>
        <dbReference type="Proteomes" id="UP000799291"/>
    </source>
</evidence>
<keyword evidence="3" id="KW-1185">Reference proteome</keyword>